<dbReference type="GO" id="GO:0070189">
    <property type="term" value="P:kynurenine metabolic process"/>
    <property type="evidence" value="ECO:0007669"/>
    <property type="project" value="TreeGrafter"/>
</dbReference>
<dbReference type="PANTHER" id="PTHR46028:SF2">
    <property type="entry name" value="KYNURENINE 3-MONOOXYGENASE"/>
    <property type="match status" value="1"/>
</dbReference>
<feature type="region of interest" description="Disordered" evidence="7">
    <location>
        <begin position="1"/>
        <end position="32"/>
    </location>
</feature>
<dbReference type="EC" id="1.14.13.9" evidence="10"/>
<protein>
    <submittedName>
        <fullName evidence="10">Kynurenine 3-Monooxygenase</fullName>
        <ecNumber evidence="10">1.14.13.9</ecNumber>
    </submittedName>
</protein>
<dbReference type="PANTHER" id="PTHR46028">
    <property type="entry name" value="KYNURENINE 3-MONOOXYGENASE"/>
    <property type="match status" value="1"/>
</dbReference>
<reference evidence="10 11" key="1">
    <citation type="journal article" date="2010" name="Nature">
        <title>The Ectocarpus genome and the independent evolution of multicellularity in brown algae.</title>
        <authorList>
            <person name="Cock J.M."/>
            <person name="Sterck L."/>
            <person name="Rouze P."/>
            <person name="Scornet D."/>
            <person name="Allen A.E."/>
            <person name="Amoutzias G."/>
            <person name="Anthouard V."/>
            <person name="Artiguenave F."/>
            <person name="Aury J.M."/>
            <person name="Badger J.H."/>
            <person name="Beszteri B."/>
            <person name="Billiau K."/>
            <person name="Bonnet E."/>
            <person name="Bothwell J.H."/>
            <person name="Bowler C."/>
            <person name="Boyen C."/>
            <person name="Brownlee C."/>
            <person name="Carrano C.J."/>
            <person name="Charrier B."/>
            <person name="Cho G.Y."/>
            <person name="Coelho S.M."/>
            <person name="Collen J."/>
            <person name="Corre E."/>
            <person name="Da Silva C."/>
            <person name="Delage L."/>
            <person name="Delaroque N."/>
            <person name="Dittami S.M."/>
            <person name="Doulbeau S."/>
            <person name="Elias M."/>
            <person name="Farnham G."/>
            <person name="Gachon C.M."/>
            <person name="Gschloessl B."/>
            <person name="Heesch S."/>
            <person name="Jabbari K."/>
            <person name="Jubin C."/>
            <person name="Kawai H."/>
            <person name="Kimura K."/>
            <person name="Kloareg B."/>
            <person name="Kupper F.C."/>
            <person name="Lang D."/>
            <person name="Le Bail A."/>
            <person name="Leblanc C."/>
            <person name="Lerouge P."/>
            <person name="Lohr M."/>
            <person name="Lopez P.J."/>
            <person name="Martens C."/>
            <person name="Maumus F."/>
            <person name="Michel G."/>
            <person name="Miranda-Saavedra D."/>
            <person name="Morales J."/>
            <person name="Moreau H."/>
            <person name="Motomura T."/>
            <person name="Nagasato C."/>
            <person name="Napoli C.A."/>
            <person name="Nelson D.R."/>
            <person name="Nyvall-Collen P."/>
            <person name="Peters A.F."/>
            <person name="Pommier C."/>
            <person name="Potin P."/>
            <person name="Poulain J."/>
            <person name="Quesneville H."/>
            <person name="Read B."/>
            <person name="Rensing S.A."/>
            <person name="Ritter A."/>
            <person name="Rousvoal S."/>
            <person name="Samanta M."/>
            <person name="Samson G."/>
            <person name="Schroeder D.C."/>
            <person name="Segurens B."/>
            <person name="Strittmatter M."/>
            <person name="Tonon T."/>
            <person name="Tregear J.W."/>
            <person name="Valentin K."/>
            <person name="von Dassow P."/>
            <person name="Yamagishi T."/>
            <person name="Van de Peer Y."/>
            <person name="Wincker P."/>
        </authorList>
    </citation>
    <scope>NUCLEOTIDE SEQUENCE [LARGE SCALE GENOMIC DNA]</scope>
    <source>
        <strain evidence="11">Ec32 / CCAP1310/4</strain>
    </source>
</reference>
<keyword evidence="3" id="KW-0274">FAD</keyword>
<dbReference type="OrthoDB" id="10053569at2759"/>
<name>D7FXQ1_ECTSI</name>
<dbReference type="InterPro" id="IPR036188">
    <property type="entry name" value="FAD/NAD-bd_sf"/>
</dbReference>
<dbReference type="AlphaFoldDB" id="D7FXQ1"/>
<dbReference type="OMA" id="FMPNTIQ"/>
<sequence>MTAAAAPHPNATPTAASEAGADSRPSSTAIVGGGPTGLAVALMLARRGYRDISVMERLNQPPPPSSPKWDNAERSYNLGIGGRGQVALAKLGAVDRVLDWCAEAVGRKDWNPQTPDGAERIFSERKYKTKVIARDRLASCLLEEIREKHSDAVTVRFDVECTGAKWLEPGGKGSGATLSIRDTSGGETSELTADFVVAADGVKSAIRDALEGDKALTRALSGGDVRVKRFPRVNEFAYKVVPFKLDAGWRNDFNYSHRTKGGITLEALPTKEGGQVGVLLFRPDDERILGLKDAADGRALFEELFPQFAGMVKDEAYERLALQEVSRLPAFSYTGPVLHLGKSAVLLGDAIKSVKPYFGLGVNTAFEDCIALDRCLEETGDDLAAALPLYSRRRAPEAKDLVELSRGFDRTGVAGFFGFILPLILDSVFHNALPKVFAPNTIAFLQREGITFRGIRRRKGLDRVMQGVVLMAAGVAAVSALRVGAGALGPLVASAFAAIR</sequence>
<evidence type="ECO:0000256" key="6">
    <source>
        <dbReference type="ARBA" id="ARBA00023033"/>
    </source>
</evidence>
<dbReference type="GO" id="GO:0004502">
    <property type="term" value="F:kynurenine 3-monooxygenase activity"/>
    <property type="evidence" value="ECO:0007669"/>
    <property type="project" value="UniProtKB-EC"/>
</dbReference>
<keyword evidence="8" id="KW-0812">Transmembrane</keyword>
<feature type="domain" description="FAD-binding" evidence="9">
    <location>
        <begin position="28"/>
        <end position="211"/>
    </location>
</feature>
<dbReference type="SUPFAM" id="SSF51905">
    <property type="entry name" value="FAD/NAD(P)-binding domain"/>
    <property type="match status" value="1"/>
</dbReference>
<evidence type="ECO:0000259" key="9">
    <source>
        <dbReference type="Pfam" id="PF01494"/>
    </source>
</evidence>
<dbReference type="Pfam" id="PF01494">
    <property type="entry name" value="FAD_binding_3"/>
    <property type="match status" value="1"/>
</dbReference>
<keyword evidence="11" id="KW-1185">Reference proteome</keyword>
<dbReference type="InParanoid" id="D7FXQ1"/>
<feature type="transmembrane region" description="Helical" evidence="8">
    <location>
        <begin position="467"/>
        <end position="499"/>
    </location>
</feature>
<evidence type="ECO:0000313" key="11">
    <source>
        <dbReference type="Proteomes" id="UP000002630"/>
    </source>
</evidence>
<dbReference type="Proteomes" id="UP000002630">
    <property type="component" value="Linkage Group LG07"/>
</dbReference>
<dbReference type="STRING" id="2880.D7FXQ1"/>
<keyword evidence="6" id="KW-0503">Monooxygenase</keyword>
<keyword evidence="4" id="KW-0521">NADP</keyword>
<dbReference type="Gene3D" id="3.50.50.60">
    <property type="entry name" value="FAD/NAD(P)-binding domain"/>
    <property type="match status" value="1"/>
</dbReference>
<feature type="compositionally biased region" description="Low complexity" evidence="7">
    <location>
        <begin position="1"/>
        <end position="16"/>
    </location>
</feature>
<evidence type="ECO:0000256" key="1">
    <source>
        <dbReference type="ARBA" id="ARBA00001974"/>
    </source>
</evidence>
<keyword evidence="5 10" id="KW-0560">Oxidoreductase</keyword>
<evidence type="ECO:0000313" key="10">
    <source>
        <dbReference type="EMBL" id="CBJ26418.1"/>
    </source>
</evidence>
<dbReference type="PRINTS" id="PR00420">
    <property type="entry name" value="RNGMNOXGNASE"/>
</dbReference>
<dbReference type="eggNOG" id="KOG2614">
    <property type="taxonomic scope" value="Eukaryota"/>
</dbReference>
<evidence type="ECO:0000256" key="2">
    <source>
        <dbReference type="ARBA" id="ARBA00022630"/>
    </source>
</evidence>
<keyword evidence="8" id="KW-0472">Membrane</keyword>
<accession>D7FXQ1</accession>
<dbReference type="EMBL" id="FN649732">
    <property type="protein sequence ID" value="CBJ26418.1"/>
    <property type="molecule type" value="Genomic_DNA"/>
</dbReference>
<keyword evidence="2" id="KW-0285">Flavoprotein</keyword>
<evidence type="ECO:0000256" key="3">
    <source>
        <dbReference type="ARBA" id="ARBA00022827"/>
    </source>
</evidence>
<dbReference type="InterPro" id="IPR002938">
    <property type="entry name" value="FAD-bd"/>
</dbReference>
<comment type="cofactor">
    <cofactor evidence="1">
        <name>FAD</name>
        <dbReference type="ChEBI" id="CHEBI:57692"/>
    </cofactor>
</comment>
<evidence type="ECO:0000256" key="8">
    <source>
        <dbReference type="SAM" id="Phobius"/>
    </source>
</evidence>
<proteinExistence type="predicted"/>
<keyword evidence="8" id="KW-1133">Transmembrane helix</keyword>
<dbReference type="EMBL" id="FN648520">
    <property type="protein sequence ID" value="CBJ26418.1"/>
    <property type="molecule type" value="Genomic_DNA"/>
</dbReference>
<organism evidence="10 11">
    <name type="scientific">Ectocarpus siliculosus</name>
    <name type="common">Brown alga</name>
    <name type="synonym">Conferva siliculosa</name>
    <dbReference type="NCBI Taxonomy" id="2880"/>
    <lineage>
        <taxon>Eukaryota</taxon>
        <taxon>Sar</taxon>
        <taxon>Stramenopiles</taxon>
        <taxon>Ochrophyta</taxon>
        <taxon>PX clade</taxon>
        <taxon>Phaeophyceae</taxon>
        <taxon>Ectocarpales</taxon>
        <taxon>Ectocarpaceae</taxon>
        <taxon>Ectocarpus</taxon>
    </lineage>
</organism>
<evidence type="ECO:0000256" key="5">
    <source>
        <dbReference type="ARBA" id="ARBA00023002"/>
    </source>
</evidence>
<gene>
    <name evidence="10" type="ORF">Esi_0033_0009</name>
</gene>
<evidence type="ECO:0000256" key="4">
    <source>
        <dbReference type="ARBA" id="ARBA00022857"/>
    </source>
</evidence>
<evidence type="ECO:0000256" key="7">
    <source>
        <dbReference type="SAM" id="MobiDB-lite"/>
    </source>
</evidence>
<dbReference type="GO" id="GO:0071949">
    <property type="term" value="F:FAD binding"/>
    <property type="evidence" value="ECO:0007669"/>
    <property type="project" value="InterPro"/>
</dbReference>